<evidence type="ECO:0000256" key="4">
    <source>
        <dbReference type="SAM" id="MobiDB-lite"/>
    </source>
</evidence>
<gene>
    <name evidence="7" type="ORF">ACFQ1S_27375</name>
</gene>
<dbReference type="Proteomes" id="UP001597045">
    <property type="component" value="Unassembled WGS sequence"/>
</dbReference>
<dbReference type="Gene3D" id="3.90.1310.10">
    <property type="entry name" value="Penicillin-binding protein 2a (Domain 2)"/>
    <property type="match status" value="1"/>
</dbReference>
<keyword evidence="8" id="KW-1185">Reference proteome</keyword>
<dbReference type="Pfam" id="PF00905">
    <property type="entry name" value="Transpeptidase"/>
    <property type="match status" value="1"/>
</dbReference>
<protein>
    <submittedName>
        <fullName evidence="7">Peptidoglycan D,D-transpeptidase FtsI family protein</fullName>
    </submittedName>
</protein>
<dbReference type="SUPFAM" id="SSF56519">
    <property type="entry name" value="Penicillin binding protein dimerisation domain"/>
    <property type="match status" value="1"/>
</dbReference>
<keyword evidence="3" id="KW-0472">Membrane</keyword>
<evidence type="ECO:0000256" key="2">
    <source>
        <dbReference type="ARBA" id="ARBA00007171"/>
    </source>
</evidence>
<organism evidence="7 8">
    <name type="scientific">Kibdelosporangium lantanae</name>
    <dbReference type="NCBI Taxonomy" id="1497396"/>
    <lineage>
        <taxon>Bacteria</taxon>
        <taxon>Bacillati</taxon>
        <taxon>Actinomycetota</taxon>
        <taxon>Actinomycetes</taxon>
        <taxon>Pseudonocardiales</taxon>
        <taxon>Pseudonocardiaceae</taxon>
        <taxon>Kibdelosporangium</taxon>
    </lineage>
</organism>
<dbReference type="InterPro" id="IPR036138">
    <property type="entry name" value="PBP_dimer_sf"/>
</dbReference>
<dbReference type="Pfam" id="PF03717">
    <property type="entry name" value="PBP_dimer"/>
    <property type="match status" value="1"/>
</dbReference>
<evidence type="ECO:0000313" key="7">
    <source>
        <dbReference type="EMBL" id="MFD1048993.1"/>
    </source>
</evidence>
<dbReference type="Gene3D" id="3.40.710.10">
    <property type="entry name" value="DD-peptidase/beta-lactamase superfamily"/>
    <property type="match status" value="1"/>
</dbReference>
<dbReference type="InterPro" id="IPR012338">
    <property type="entry name" value="Beta-lactam/transpept-like"/>
</dbReference>
<comment type="caution">
    <text evidence="7">The sequence shown here is derived from an EMBL/GenBank/DDBJ whole genome shotgun (WGS) entry which is preliminary data.</text>
</comment>
<dbReference type="PANTHER" id="PTHR30627:SF1">
    <property type="entry name" value="PEPTIDOGLYCAN D,D-TRANSPEPTIDASE FTSI"/>
    <property type="match status" value="1"/>
</dbReference>
<reference evidence="8" key="1">
    <citation type="journal article" date="2019" name="Int. J. Syst. Evol. Microbiol.">
        <title>The Global Catalogue of Microorganisms (GCM) 10K type strain sequencing project: providing services to taxonomists for standard genome sequencing and annotation.</title>
        <authorList>
            <consortium name="The Broad Institute Genomics Platform"/>
            <consortium name="The Broad Institute Genome Sequencing Center for Infectious Disease"/>
            <person name="Wu L."/>
            <person name="Ma J."/>
        </authorList>
    </citation>
    <scope>NUCLEOTIDE SEQUENCE [LARGE SCALE GENOMIC DNA]</scope>
    <source>
        <strain evidence="8">JCM 31486</strain>
    </source>
</reference>
<sequence>MPAKRGDIVDRNGVKLAFSVDTKALTWAPKAVRKGAEQAKLNYDTLVQDVAKKIKSVLGDQVDEQDLLTRMRSENFSYLVQNVTPAQEKEITTAFPEVGSENRAVREYPGGTLATNIIGYANWRSEDKDVKKHSIHGLFGMENDRDSVLAGEAGSMKVDTQEGADGVIIPGSIREVTQAKDGSDIELTIDADVQYDLQRKLTDYVAKSGAKNGSAVILDAHTGEVYALANDKNFDPADSKGPNGTGNTEVTGDPAVSTPYEPGSVNKVVTAASVIDFGIAKPDDPITVPGSKKVADRTIDDAWPHGTLKMSVAGVFAKSSNVGTLELADEVGPDRYAEMLKRFGL</sequence>
<evidence type="ECO:0000259" key="6">
    <source>
        <dbReference type="Pfam" id="PF03717"/>
    </source>
</evidence>
<accession>A0ABW3MEG7</accession>
<evidence type="ECO:0000256" key="1">
    <source>
        <dbReference type="ARBA" id="ARBA00004370"/>
    </source>
</evidence>
<feature type="domain" description="Penicillin-binding protein transpeptidase" evidence="5">
    <location>
        <begin position="213"/>
        <end position="345"/>
    </location>
</feature>
<dbReference type="EMBL" id="JBHTIS010001911">
    <property type="protein sequence ID" value="MFD1048993.1"/>
    <property type="molecule type" value="Genomic_DNA"/>
</dbReference>
<dbReference type="InterPro" id="IPR001460">
    <property type="entry name" value="PCN-bd_Tpept"/>
</dbReference>
<name>A0ABW3MEG7_9PSEU</name>
<feature type="region of interest" description="Disordered" evidence="4">
    <location>
        <begin position="232"/>
        <end position="259"/>
    </location>
</feature>
<evidence type="ECO:0000256" key="3">
    <source>
        <dbReference type="ARBA" id="ARBA00023136"/>
    </source>
</evidence>
<comment type="similarity">
    <text evidence="2">Belongs to the transpeptidase family.</text>
</comment>
<dbReference type="InterPro" id="IPR005311">
    <property type="entry name" value="PBP_dimer"/>
</dbReference>
<dbReference type="Gene3D" id="3.30.450.330">
    <property type="match status" value="1"/>
</dbReference>
<dbReference type="SUPFAM" id="SSF56601">
    <property type="entry name" value="beta-lactamase/transpeptidase-like"/>
    <property type="match status" value="1"/>
</dbReference>
<dbReference type="PANTHER" id="PTHR30627">
    <property type="entry name" value="PEPTIDOGLYCAN D,D-TRANSPEPTIDASE"/>
    <property type="match status" value="1"/>
</dbReference>
<proteinExistence type="inferred from homology"/>
<feature type="domain" description="Penicillin-binding protein dimerisation" evidence="6">
    <location>
        <begin position="2"/>
        <end position="161"/>
    </location>
</feature>
<evidence type="ECO:0000259" key="5">
    <source>
        <dbReference type="Pfam" id="PF00905"/>
    </source>
</evidence>
<dbReference type="InterPro" id="IPR050515">
    <property type="entry name" value="Beta-lactam/transpept"/>
</dbReference>
<evidence type="ECO:0000313" key="8">
    <source>
        <dbReference type="Proteomes" id="UP001597045"/>
    </source>
</evidence>
<feature type="non-terminal residue" evidence="7">
    <location>
        <position position="345"/>
    </location>
</feature>
<comment type="subcellular location">
    <subcellularLocation>
        <location evidence="1">Membrane</location>
    </subcellularLocation>
</comment>